<organism evidence="2 3">
    <name type="scientific">Photorhabdus laumondii subsp. laumondii</name>
    <name type="common">Photorhabdus luminescens subsp. laumondii</name>
    <dbReference type="NCBI Taxonomy" id="141679"/>
    <lineage>
        <taxon>Bacteria</taxon>
        <taxon>Pseudomonadati</taxon>
        <taxon>Pseudomonadota</taxon>
        <taxon>Gammaproteobacteria</taxon>
        <taxon>Enterobacterales</taxon>
        <taxon>Morganellaceae</taxon>
        <taxon>Photorhabdus</taxon>
    </lineage>
</organism>
<feature type="transmembrane region" description="Helical" evidence="1">
    <location>
        <begin position="6"/>
        <end position="26"/>
    </location>
</feature>
<keyword evidence="1" id="KW-0812">Transmembrane</keyword>
<comment type="caution">
    <text evidence="2">The sequence shown here is derived from an EMBL/GenBank/DDBJ whole genome shotgun (WGS) entry which is preliminary data.</text>
</comment>
<evidence type="ECO:0000313" key="3">
    <source>
        <dbReference type="Proteomes" id="UP000479300"/>
    </source>
</evidence>
<evidence type="ECO:0000256" key="1">
    <source>
        <dbReference type="SAM" id="Phobius"/>
    </source>
</evidence>
<protein>
    <submittedName>
        <fullName evidence="2">Uncharacterized protein</fullName>
    </submittedName>
</protein>
<evidence type="ECO:0000313" key="2">
    <source>
        <dbReference type="EMBL" id="NDL41766.1"/>
    </source>
</evidence>
<dbReference type="RefSeq" id="WP_112871961.1">
    <property type="nucleotide sequence ID" value="NZ_CAWPGE010000077.1"/>
</dbReference>
<keyword evidence="1" id="KW-0472">Membrane</keyword>
<keyword evidence="1" id="KW-1133">Transmembrane helix</keyword>
<proteinExistence type="predicted"/>
<gene>
    <name evidence="2" type="ORF">GPY51_24335</name>
</gene>
<name>A0A6L9JVP4_PHOLM</name>
<dbReference type="Proteomes" id="UP000479300">
    <property type="component" value="Unassembled WGS sequence"/>
</dbReference>
<accession>A0A6L9JVP4</accession>
<reference evidence="2 3" key="1">
    <citation type="submission" date="2019-12" db="EMBL/GenBank/DDBJ databases">
        <title>Engineering Photorhabdus to improve their lethality against agricultural pests.</title>
        <authorList>
            <person name="Machado R.A.R."/>
        </authorList>
    </citation>
    <scope>NUCLEOTIDE SEQUENCE [LARGE SCALE GENOMIC DNA]</scope>
    <source>
        <strain evidence="2 3">EN01</strain>
    </source>
</reference>
<dbReference type="EMBL" id="WSFA01000140">
    <property type="protein sequence ID" value="NDL41766.1"/>
    <property type="molecule type" value="Genomic_DNA"/>
</dbReference>
<sequence>MEILIPIIVICVIFFHVGMYVRVVFLRRYLMLGRVMAFLEHKDAPDIMKEVVKCAFIDTVSISLPLHMIKASQDRGRNEDSEELRRFSSELNRLYEQDESIIVEFNEIIEMMFCLNFKFNFILSFYAAIRRCRFSIRYSPGEVGGGYLGYKYQH</sequence>
<dbReference type="AlphaFoldDB" id="A0A6L9JVP4"/>